<proteinExistence type="inferred from homology"/>
<dbReference type="PANTHER" id="PTHR18964">
    <property type="entry name" value="ROK (REPRESSOR, ORF, KINASE) FAMILY"/>
    <property type="match status" value="1"/>
</dbReference>
<dbReference type="InterPro" id="IPR000600">
    <property type="entry name" value="ROK"/>
</dbReference>
<dbReference type="EMBL" id="JAVRHT010000014">
    <property type="protein sequence ID" value="MDT0631625.1"/>
    <property type="molecule type" value="Genomic_DNA"/>
</dbReference>
<dbReference type="InterPro" id="IPR049874">
    <property type="entry name" value="ROK_cs"/>
</dbReference>
<dbReference type="InterPro" id="IPR043129">
    <property type="entry name" value="ATPase_NBD"/>
</dbReference>
<dbReference type="Pfam" id="PF00480">
    <property type="entry name" value="ROK"/>
    <property type="match status" value="1"/>
</dbReference>
<comment type="similarity">
    <text evidence="1">Belongs to the ROK (NagC/XylR) family.</text>
</comment>
<reference evidence="2 3" key="1">
    <citation type="submission" date="2023-09" db="EMBL/GenBank/DDBJ databases">
        <authorList>
            <person name="Rey-Velasco X."/>
        </authorList>
    </citation>
    <scope>NUCLEOTIDE SEQUENCE [LARGE SCALE GENOMIC DNA]</scope>
    <source>
        <strain evidence="2 3">F394</strain>
    </source>
</reference>
<accession>A0ABU3BQT0</accession>
<dbReference type="Proteomes" id="UP001267426">
    <property type="component" value="Unassembled WGS sequence"/>
</dbReference>
<protein>
    <submittedName>
        <fullName evidence="2">ROK family protein</fullName>
    </submittedName>
</protein>
<dbReference type="PROSITE" id="PS01125">
    <property type="entry name" value="ROK"/>
    <property type="match status" value="1"/>
</dbReference>
<dbReference type="RefSeq" id="WP_311662966.1">
    <property type="nucleotide sequence ID" value="NZ_JAVRHT010000014.1"/>
</dbReference>
<name>A0ABU3BQT0_9BACT</name>
<keyword evidence="3" id="KW-1185">Reference proteome</keyword>
<evidence type="ECO:0000313" key="2">
    <source>
        <dbReference type="EMBL" id="MDT0631625.1"/>
    </source>
</evidence>
<dbReference type="Gene3D" id="3.30.420.40">
    <property type="match status" value="2"/>
</dbReference>
<evidence type="ECO:0000256" key="1">
    <source>
        <dbReference type="ARBA" id="ARBA00006479"/>
    </source>
</evidence>
<comment type="caution">
    <text evidence="2">The sequence shown here is derived from an EMBL/GenBank/DDBJ whole genome shotgun (WGS) entry which is preliminary data.</text>
</comment>
<dbReference type="PANTHER" id="PTHR18964:SF149">
    <property type="entry name" value="BIFUNCTIONAL UDP-N-ACETYLGLUCOSAMINE 2-EPIMERASE_N-ACETYLMANNOSAMINE KINASE"/>
    <property type="match status" value="1"/>
</dbReference>
<gene>
    <name evidence="2" type="ORF">RM540_07665</name>
</gene>
<organism evidence="2 3">
    <name type="scientific">Rubrivirga litoralis</name>
    <dbReference type="NCBI Taxonomy" id="3075598"/>
    <lineage>
        <taxon>Bacteria</taxon>
        <taxon>Pseudomonadati</taxon>
        <taxon>Rhodothermota</taxon>
        <taxon>Rhodothermia</taxon>
        <taxon>Rhodothermales</taxon>
        <taxon>Rubricoccaceae</taxon>
        <taxon>Rubrivirga</taxon>
    </lineage>
</organism>
<evidence type="ECO:0000313" key="3">
    <source>
        <dbReference type="Proteomes" id="UP001267426"/>
    </source>
</evidence>
<sequence length="334" mass="34892">MADAPLHAVGVDLGGTNLKVALVEREGGIVQSVSRPTGAERGPDHVLDQIADGVAQVLEGAAPPEIVGVGIGAPGAVSLDRTTVREPPNLPEWRDVHLPDALGPRLAARGVAVDGPVIVENDANAAALGSAFYGAGRPFDSFVMVTLGTGVGGAIVVNDRLFRGSTGAAGEIGHMSIDYEGPYDRAGVSGAIEAYLGQRFLSHHARYQLLARETHLHQTAGRDLTDVTPQHLHRAAVAGDPAAREVLAWAGHKLGVLLGSVVSLLDIRKIVVGGGVSQAGDYLLDPARETIERFVMPPMLDGVEIVRETRGNEVALLGAARLAFEHHEDRPAQG</sequence>
<dbReference type="SUPFAM" id="SSF53067">
    <property type="entry name" value="Actin-like ATPase domain"/>
    <property type="match status" value="1"/>
</dbReference>